<dbReference type="RefSeq" id="WP_244520632.1">
    <property type="nucleotide sequence ID" value="NZ_FNEK01000010.1"/>
</dbReference>
<accession>A0A1G8Q8N2</accession>
<dbReference type="Pfam" id="PF06089">
    <property type="entry name" value="Asparaginase_II"/>
    <property type="match status" value="1"/>
</dbReference>
<name>A0A1G8Q8N2_9RHOB</name>
<proteinExistence type="predicted"/>
<organism evidence="1 2">
    <name type="scientific">Aliiruegeria lutimaris</name>
    <dbReference type="NCBI Taxonomy" id="571298"/>
    <lineage>
        <taxon>Bacteria</taxon>
        <taxon>Pseudomonadati</taxon>
        <taxon>Pseudomonadota</taxon>
        <taxon>Alphaproteobacteria</taxon>
        <taxon>Rhodobacterales</taxon>
        <taxon>Roseobacteraceae</taxon>
        <taxon>Aliiruegeria</taxon>
    </lineage>
</organism>
<dbReference type="EMBL" id="FNEK01000010">
    <property type="protein sequence ID" value="SDJ01061.1"/>
    <property type="molecule type" value="Genomic_DNA"/>
</dbReference>
<dbReference type="Proteomes" id="UP000199382">
    <property type="component" value="Unassembled WGS sequence"/>
</dbReference>
<dbReference type="InterPro" id="IPR010349">
    <property type="entry name" value="Asparaginase_II"/>
</dbReference>
<evidence type="ECO:0000313" key="1">
    <source>
        <dbReference type="EMBL" id="SDJ01061.1"/>
    </source>
</evidence>
<dbReference type="PANTHER" id="PTHR42110">
    <property type="entry name" value="L-ASPARAGINASE, PUTATIVE (AFU_ORTHOLOGUE AFUA_3G11890)-RELATED"/>
    <property type="match status" value="1"/>
</dbReference>
<dbReference type="AlphaFoldDB" id="A0A1G8Q8N2"/>
<evidence type="ECO:0000313" key="2">
    <source>
        <dbReference type="Proteomes" id="UP000199382"/>
    </source>
</evidence>
<reference evidence="1 2" key="1">
    <citation type="submission" date="2016-10" db="EMBL/GenBank/DDBJ databases">
        <authorList>
            <person name="de Groot N.N."/>
        </authorList>
    </citation>
    <scope>NUCLEOTIDE SEQUENCE [LARGE SCALE GENOMIC DNA]</scope>
    <source>
        <strain evidence="1 2">DSM 25294</strain>
    </source>
</reference>
<sequence>MASVEMVEIRRGEFRESVHRGHAVICDASGAIVEAWGEPEKVILPRSSSKMIQALPLVESGAADRFGLDTERLALACASHNGAAIHTERVSRWLSDLGLGDDDLRCGPQMPDDRQARKALICSDSAPCQMHNNCSGKHSGFLTLSKHLGGGPEYIDPLHPVQKALKATWEEVTQEPVTGYAIDGCSAPNFASTLHGMARAMASFAAAREGQGTRQDAQFRLVQAMMKHPDLVAGEGRACTNIMRALGGAGVIKTGAEAYFTAILPGKGLGVALKIEDGSTRASNSAIAAILVRLGVLDPEHPAALKHMCPRILNRRGVDAGQLRPVPGAFDA</sequence>
<dbReference type="PANTHER" id="PTHR42110:SF1">
    <property type="entry name" value="L-ASPARAGINASE, PUTATIVE (AFU_ORTHOLOGUE AFUA_3G11890)-RELATED"/>
    <property type="match status" value="1"/>
</dbReference>
<dbReference type="STRING" id="571298.SAMN04488026_101070"/>
<keyword evidence="2" id="KW-1185">Reference proteome</keyword>
<protein>
    <submittedName>
        <fullName evidence="1">Asparaginase</fullName>
    </submittedName>
</protein>
<gene>
    <name evidence="1" type="ORF">SAMN04488026_101070</name>
</gene>